<name>F8GVV7_CUPNN</name>
<proteinExistence type="predicted"/>
<dbReference type="EMBL" id="CP002879">
    <property type="protein sequence ID" value="AEI81599.1"/>
    <property type="molecule type" value="Genomic_DNA"/>
</dbReference>
<protein>
    <submittedName>
        <fullName evidence="1">Uncharacterized protein</fullName>
    </submittedName>
</protein>
<organism evidence="1 2">
    <name type="scientific">Cupriavidus necator (strain ATCC 43291 / DSM 13513 / CCUG 52238 / LMG 8453 / N-1)</name>
    <name type="common">Ralstonia eutropha</name>
    <dbReference type="NCBI Taxonomy" id="1042878"/>
    <lineage>
        <taxon>Bacteria</taxon>
        <taxon>Pseudomonadati</taxon>
        <taxon>Pseudomonadota</taxon>
        <taxon>Betaproteobacteria</taxon>
        <taxon>Burkholderiales</taxon>
        <taxon>Burkholderiaceae</taxon>
        <taxon>Cupriavidus</taxon>
    </lineage>
</organism>
<geneLocation type="plasmid" evidence="1 2">
    <name>pBB1</name>
</geneLocation>
<evidence type="ECO:0000313" key="2">
    <source>
        <dbReference type="Proteomes" id="UP000006798"/>
    </source>
</evidence>
<dbReference type="KEGG" id="cnc:CNE_BB1p01720"/>
<dbReference type="AlphaFoldDB" id="F8GVV7"/>
<sequence>MKVIWQLDAFCKGTGQSSQVSCLHWRSKRRMHFGRKNLIELG</sequence>
<keyword evidence="1" id="KW-0614">Plasmid</keyword>
<gene>
    <name evidence="1" type="ordered locus">CNE_BB1p01720</name>
</gene>
<dbReference type="Proteomes" id="UP000006798">
    <property type="component" value="Plasmid pBB1"/>
</dbReference>
<dbReference type="HOGENOM" id="CLU_3250277_0_0_4"/>
<reference evidence="1 2" key="1">
    <citation type="journal article" date="2011" name="J. Bacteriol.">
        <title>Complete genome sequence of the type strain Cupriavidus necator N-1.</title>
        <authorList>
            <person name="Poehlein A."/>
            <person name="Kusian B."/>
            <person name="Friedrich B."/>
            <person name="Daniel R."/>
            <person name="Bowien B."/>
        </authorList>
    </citation>
    <scope>NUCLEOTIDE SEQUENCE [LARGE SCALE GENOMIC DNA]</scope>
    <source>
        <strain evidence="2">ATCC 43291 / DSM 13513 / CCUG 52238 / LMG 8453 / N-1</strain>
        <plasmid evidence="1 2">pBB1</plasmid>
    </source>
</reference>
<evidence type="ECO:0000313" key="1">
    <source>
        <dbReference type="EMBL" id="AEI81599.1"/>
    </source>
</evidence>
<accession>F8GVV7</accession>